<reference evidence="3 4" key="1">
    <citation type="submission" date="2019-09" db="EMBL/GenBank/DDBJ databases">
        <authorList>
            <person name="Ou C."/>
        </authorList>
    </citation>
    <scope>NUCLEOTIDE SEQUENCE [LARGE SCALE GENOMIC DNA]</scope>
    <source>
        <strain evidence="3">S2</strain>
        <tissue evidence="3">Leaf</tissue>
    </source>
</reference>
<dbReference type="Gene3D" id="3.10.20.90">
    <property type="entry name" value="Phosphatidylinositol 3-kinase Catalytic Subunit, Chain A, domain 1"/>
    <property type="match status" value="1"/>
</dbReference>
<keyword evidence="1" id="KW-0833">Ubl conjugation pathway</keyword>
<dbReference type="InterPro" id="IPR029071">
    <property type="entry name" value="Ubiquitin-like_domsf"/>
</dbReference>
<comment type="caution">
    <text evidence="3">The sequence shown here is derived from an EMBL/GenBank/DDBJ whole genome shotgun (WGS) entry which is preliminary data.</text>
</comment>
<dbReference type="InterPro" id="IPR000626">
    <property type="entry name" value="Ubiquitin-like_dom"/>
</dbReference>
<evidence type="ECO:0000313" key="4">
    <source>
        <dbReference type="Proteomes" id="UP000327157"/>
    </source>
</evidence>
<dbReference type="GO" id="GO:0005634">
    <property type="term" value="C:nucleus"/>
    <property type="evidence" value="ECO:0007669"/>
    <property type="project" value="UniProtKB-SubCell"/>
</dbReference>
<gene>
    <name evidence="3" type="ORF">D8674_025328</name>
</gene>
<dbReference type="PANTHER" id="PTHR10562">
    <property type="entry name" value="SMALL UBIQUITIN-RELATED MODIFIER"/>
    <property type="match status" value="1"/>
</dbReference>
<evidence type="ECO:0000259" key="2">
    <source>
        <dbReference type="PROSITE" id="PS50053"/>
    </source>
</evidence>
<keyword evidence="4" id="KW-1185">Reference proteome</keyword>
<name>A0A5N5H5C2_9ROSA</name>
<keyword evidence="1" id="KW-0539">Nucleus</keyword>
<comment type="similarity">
    <text evidence="1">Belongs to the ubiquitin family. SUMO subfamily.</text>
</comment>
<comment type="subcellular location">
    <subcellularLocation>
        <location evidence="1">Nucleus</location>
    </subcellularLocation>
</comment>
<dbReference type="Proteomes" id="UP000327157">
    <property type="component" value="Chromosome 4"/>
</dbReference>
<evidence type="ECO:0000256" key="1">
    <source>
        <dbReference type="RuleBase" id="RU361190"/>
    </source>
</evidence>
<reference evidence="4" key="2">
    <citation type="submission" date="2019-10" db="EMBL/GenBank/DDBJ databases">
        <title>A de novo genome assembly of a pear dwarfing rootstock.</title>
        <authorList>
            <person name="Wang F."/>
            <person name="Wang J."/>
            <person name="Li S."/>
            <person name="Zhang Y."/>
            <person name="Fang M."/>
            <person name="Ma L."/>
            <person name="Zhao Y."/>
            <person name="Jiang S."/>
        </authorList>
    </citation>
    <scope>NUCLEOTIDE SEQUENCE [LARGE SCALE GENOMIC DNA]</scope>
</reference>
<dbReference type="OrthoDB" id="442921at2759"/>
<organism evidence="3 4">
    <name type="scientific">Pyrus ussuriensis x Pyrus communis</name>
    <dbReference type="NCBI Taxonomy" id="2448454"/>
    <lineage>
        <taxon>Eukaryota</taxon>
        <taxon>Viridiplantae</taxon>
        <taxon>Streptophyta</taxon>
        <taxon>Embryophyta</taxon>
        <taxon>Tracheophyta</taxon>
        <taxon>Spermatophyta</taxon>
        <taxon>Magnoliopsida</taxon>
        <taxon>eudicotyledons</taxon>
        <taxon>Gunneridae</taxon>
        <taxon>Pentapetalae</taxon>
        <taxon>rosids</taxon>
        <taxon>fabids</taxon>
        <taxon>Rosales</taxon>
        <taxon>Rosaceae</taxon>
        <taxon>Amygdaloideae</taxon>
        <taxon>Maleae</taxon>
        <taxon>Pyrus</taxon>
    </lineage>
</organism>
<proteinExistence type="inferred from homology"/>
<dbReference type="AlphaFoldDB" id="A0A5N5H5C2"/>
<sequence>MSDPSGINPDETKEQKPTINLKVKINKDGSEVFFRIKPTTKLNKVIDALCTKRSLDRNSLVFIFDGDHINGKKTAAEHHMEDGDEIDVFLLTDGGSVTFKLVMMN</sequence>
<dbReference type="SUPFAM" id="SSF54236">
    <property type="entry name" value="Ubiquitin-like"/>
    <property type="match status" value="1"/>
</dbReference>
<dbReference type="Pfam" id="PF11976">
    <property type="entry name" value="Rad60-SLD"/>
    <property type="match status" value="1"/>
</dbReference>
<dbReference type="PROSITE" id="PS50053">
    <property type="entry name" value="UBIQUITIN_2"/>
    <property type="match status" value="1"/>
</dbReference>
<dbReference type="EMBL" id="SMOL01000231">
    <property type="protein sequence ID" value="KAB2623146.1"/>
    <property type="molecule type" value="Genomic_DNA"/>
</dbReference>
<reference evidence="3 4" key="3">
    <citation type="submission" date="2019-11" db="EMBL/GenBank/DDBJ databases">
        <title>A de novo genome assembly of a pear dwarfing rootstock.</title>
        <authorList>
            <person name="Wang F."/>
            <person name="Wang J."/>
            <person name="Li S."/>
            <person name="Zhang Y."/>
            <person name="Fang M."/>
            <person name="Ma L."/>
            <person name="Zhao Y."/>
            <person name="Jiang S."/>
        </authorList>
    </citation>
    <scope>NUCLEOTIDE SEQUENCE [LARGE SCALE GENOMIC DNA]</scope>
    <source>
        <strain evidence="3">S2</strain>
        <tissue evidence="3">Leaf</tissue>
    </source>
</reference>
<accession>A0A5N5H5C2</accession>
<feature type="domain" description="Ubiquitin-like" evidence="2">
    <location>
        <begin position="19"/>
        <end position="95"/>
    </location>
</feature>
<dbReference type="InterPro" id="IPR022617">
    <property type="entry name" value="Rad60/SUMO-like_dom"/>
</dbReference>
<evidence type="ECO:0000313" key="3">
    <source>
        <dbReference type="EMBL" id="KAB2623146.1"/>
    </source>
</evidence>
<protein>
    <recommendedName>
        <fullName evidence="1">Small ubiquitin-related modifier</fullName>
        <shortName evidence="1">SUMO</shortName>
    </recommendedName>
</protein>
<dbReference type="SMART" id="SM00213">
    <property type="entry name" value="UBQ"/>
    <property type="match status" value="1"/>
</dbReference>